<dbReference type="GO" id="GO:0012505">
    <property type="term" value="C:endomembrane system"/>
    <property type="evidence" value="ECO:0007669"/>
    <property type="project" value="UniProtKB-SubCell"/>
</dbReference>
<reference evidence="7 8" key="1">
    <citation type="submission" date="2016-02" db="EMBL/GenBank/DDBJ databases">
        <title>Complete genome sequence and transcriptome regulation of the pentose utilising yeast Sugiyamaella lignohabitans.</title>
        <authorList>
            <person name="Bellasio M."/>
            <person name="Peymann A."/>
            <person name="Valli M."/>
            <person name="Sipitzky M."/>
            <person name="Graf A."/>
            <person name="Sauer M."/>
            <person name="Marx H."/>
            <person name="Mattanovich D."/>
        </authorList>
    </citation>
    <scope>NUCLEOTIDE SEQUENCE [LARGE SCALE GENOMIC DNA]</scope>
    <source>
        <strain evidence="7 8">CBS 10342</strain>
    </source>
</reference>
<dbReference type="AlphaFoldDB" id="A0A167D816"/>
<dbReference type="OrthoDB" id="5325112at2759"/>
<dbReference type="Pfam" id="PF10366">
    <property type="entry name" value="Vps39_1"/>
    <property type="match status" value="1"/>
</dbReference>
<dbReference type="Pfam" id="PF10367">
    <property type="entry name" value="zf-Vps39_C"/>
    <property type="match status" value="1"/>
</dbReference>
<dbReference type="GeneID" id="30037929"/>
<evidence type="ECO:0000259" key="6">
    <source>
        <dbReference type="PROSITE" id="PS50219"/>
    </source>
</evidence>
<keyword evidence="8" id="KW-1185">Reference proteome</keyword>
<dbReference type="InterPro" id="IPR019452">
    <property type="entry name" value="VPS39/TGF_beta_rcpt-assoc_1"/>
</dbReference>
<dbReference type="PROSITE" id="PS50219">
    <property type="entry name" value="CNH"/>
    <property type="match status" value="1"/>
</dbReference>
<dbReference type="GO" id="GO:0006914">
    <property type="term" value="P:autophagy"/>
    <property type="evidence" value="ECO:0007669"/>
    <property type="project" value="TreeGrafter"/>
</dbReference>
<dbReference type="PANTHER" id="PTHR12894:SF49">
    <property type="entry name" value="VAM6_VPS39-LIKE PROTEIN"/>
    <property type="match status" value="1"/>
</dbReference>
<dbReference type="InterPro" id="IPR001180">
    <property type="entry name" value="CNH_dom"/>
</dbReference>
<evidence type="ECO:0000256" key="3">
    <source>
        <dbReference type="ARBA" id="ARBA00038201"/>
    </source>
</evidence>
<dbReference type="InterPro" id="IPR000547">
    <property type="entry name" value="Clathrin_H-chain/VPS_repeat"/>
</dbReference>
<dbReference type="GO" id="GO:0000329">
    <property type="term" value="C:fungal-type vacuole membrane"/>
    <property type="evidence" value="ECO:0007669"/>
    <property type="project" value="TreeGrafter"/>
</dbReference>
<keyword evidence="2" id="KW-0472">Membrane</keyword>
<feature type="compositionally biased region" description="Polar residues" evidence="5">
    <location>
        <begin position="460"/>
        <end position="478"/>
    </location>
</feature>
<dbReference type="Proteomes" id="UP000189580">
    <property type="component" value="Chromosome a"/>
</dbReference>
<feature type="repeat" description="CHCR" evidence="4">
    <location>
        <begin position="656"/>
        <end position="818"/>
    </location>
</feature>
<evidence type="ECO:0000313" key="7">
    <source>
        <dbReference type="EMBL" id="ANB12593.1"/>
    </source>
</evidence>
<dbReference type="PROSITE" id="PS50236">
    <property type="entry name" value="CHCR"/>
    <property type="match status" value="1"/>
</dbReference>
<dbReference type="RefSeq" id="XP_018735070.1">
    <property type="nucleotide sequence ID" value="XM_018882820.1"/>
</dbReference>
<comment type="subcellular location">
    <subcellularLocation>
        <location evidence="1">Endomembrane system</location>
        <topology evidence="1">Peripheral membrane protein</topology>
    </subcellularLocation>
</comment>
<evidence type="ECO:0000256" key="4">
    <source>
        <dbReference type="PROSITE-ProRule" id="PRU01006"/>
    </source>
</evidence>
<evidence type="ECO:0000313" key="8">
    <source>
        <dbReference type="Proteomes" id="UP000189580"/>
    </source>
</evidence>
<gene>
    <name evidence="7" type="primary">VAM6</name>
    <name evidence="7" type="ORF">AWJ20_851</name>
</gene>
<dbReference type="KEGG" id="slb:AWJ20_851"/>
<accession>A0A167D816</accession>
<comment type="similarity">
    <text evidence="3">Belongs to the VAM6/VPS39 family.</text>
</comment>
<proteinExistence type="inferred from homology"/>
<dbReference type="PANTHER" id="PTHR12894">
    <property type="entry name" value="CNH DOMAIN CONTAINING"/>
    <property type="match status" value="1"/>
</dbReference>
<evidence type="ECO:0000256" key="1">
    <source>
        <dbReference type="ARBA" id="ARBA00004184"/>
    </source>
</evidence>
<feature type="region of interest" description="Disordered" evidence="5">
    <location>
        <begin position="451"/>
        <end position="478"/>
    </location>
</feature>
<dbReference type="Pfam" id="PF00780">
    <property type="entry name" value="CNH"/>
    <property type="match status" value="1"/>
</dbReference>
<dbReference type="GO" id="GO:0034058">
    <property type="term" value="P:endosomal vesicle fusion"/>
    <property type="evidence" value="ECO:0007669"/>
    <property type="project" value="TreeGrafter"/>
</dbReference>
<feature type="domain" description="CNH" evidence="6">
    <location>
        <begin position="18"/>
        <end position="349"/>
    </location>
</feature>
<protein>
    <submittedName>
        <fullName evidence="7">Vam6p</fullName>
    </submittedName>
</protein>
<dbReference type="InterPro" id="IPR019453">
    <property type="entry name" value="VPS39/TGFA1_Znf"/>
</dbReference>
<sequence>MISAFSALPIVSLPLTDRSRITSIFAIGGRLLIGYSTGVLQVYNILEPFSPSLQASLSATYKNISTQAIEKIGAIQDAGFLVILANSMVSVYDFETYSLDEHLSKTKGATTFATIQGLKELDSDQPGVPITLSRLVVACKRKLVCYEWRDTEFIEYKEIQLQETIKSLCFADIDNIICGLSSEFSVVNLVANSIATVVPDGGDNAPSAVSVGMSYIGIGSRMAPPLCVALDNRLASTFGSDNKFGMKEIQERKGSSAYLPDYVGSPLITRKSLLVRDTRSTCIDSAGKVVSDYPNIQWPSAPRVLAFSYPYLLDVLQNAVEVRNPATTTVLQSIPIENIDLMTEGKLLYMASARRVYRLLAGDYNLQIQKLTDNGDLVEAISLLSQIETVLVKDKENKLRHLQILRAQELFKDNKFEEALLMFSDISAPPNIVINLYPDNFVAEDENSTIKSTTTDSTKQHNISSASNTSDGEPSNLSTQFKWTQRNLTKAVRSLLPYLADTRRKISKLETSQERVKYHGFELSEEIYGDLTVAAGLVDTTLFKCYMLISPSLVGPLVRVANHCDPVVVEQKLSEVGKWKDLIDFYFGKKMHREALKLLAKLSGDDNTDSNLLSGPEPTVQYLQRLNNEYLDVIFEFASWPISVDKQFGRDIFLEDSSESLSLSRPKVFKYLLALPSHDLCIEYLEYLVSELGETLPLFHNNLATLYIRRIEGGREDDIPKLMTFLSTSSYYKVDRILNEIDENNSKFHEARAILYGKLGQHLEALQLYALEINDQIKARKYCADVYEADKNQGQNCSHMLFELYLKDTSQNRQNILDLLSSQGPRMSPIKVLSRLPADFSLSELDHFLQSQLRTLTSEATSERVDASLSRVHLIRTQEQLLELTQKSTTITNHRTCKLCKKRLGHSVISIFPNGVVVHFGCQKAYQDMLRQESEKSAPLSLSAYKKSTK</sequence>
<evidence type="ECO:0000256" key="5">
    <source>
        <dbReference type="SAM" id="MobiDB-lite"/>
    </source>
</evidence>
<name>A0A167D816_9ASCO</name>
<dbReference type="GO" id="GO:0006886">
    <property type="term" value="P:intracellular protein transport"/>
    <property type="evidence" value="ECO:0007669"/>
    <property type="project" value="UniProtKB-UniRule"/>
</dbReference>
<dbReference type="EMBL" id="CP014501">
    <property type="protein sequence ID" value="ANB12593.1"/>
    <property type="molecule type" value="Genomic_DNA"/>
</dbReference>
<dbReference type="InterPro" id="IPR032914">
    <property type="entry name" value="Vam6/VPS39/TRAP1"/>
</dbReference>
<organism evidence="7 8">
    <name type="scientific">Sugiyamaella lignohabitans</name>
    <dbReference type="NCBI Taxonomy" id="796027"/>
    <lineage>
        <taxon>Eukaryota</taxon>
        <taxon>Fungi</taxon>
        <taxon>Dikarya</taxon>
        <taxon>Ascomycota</taxon>
        <taxon>Saccharomycotina</taxon>
        <taxon>Dipodascomycetes</taxon>
        <taxon>Dipodascales</taxon>
        <taxon>Trichomonascaceae</taxon>
        <taxon>Sugiyamaella</taxon>
    </lineage>
</organism>
<evidence type="ECO:0000256" key="2">
    <source>
        <dbReference type="ARBA" id="ARBA00023136"/>
    </source>
</evidence>